<dbReference type="CTD" id="100303477"/>
<feature type="region of interest" description="Disordered" evidence="12">
    <location>
        <begin position="190"/>
        <end position="257"/>
    </location>
</feature>
<feature type="compositionally biased region" description="Basic and acidic residues" evidence="12">
    <location>
        <begin position="381"/>
        <end position="390"/>
    </location>
</feature>
<evidence type="ECO:0000256" key="5">
    <source>
        <dbReference type="ARBA" id="ARBA00023038"/>
    </source>
</evidence>
<dbReference type="CDD" id="cd09377">
    <property type="entry name" value="LIM2_Lhx2_Lhx9"/>
    <property type="match status" value="1"/>
</dbReference>
<dbReference type="GO" id="GO:0030182">
    <property type="term" value="P:neuron differentiation"/>
    <property type="evidence" value="ECO:0007669"/>
    <property type="project" value="TreeGrafter"/>
</dbReference>
<dbReference type="Proteomes" id="UP000694865">
    <property type="component" value="Unplaced"/>
</dbReference>
<keyword evidence="16" id="KW-1185">Reference proteome</keyword>
<dbReference type="GO" id="GO:0000977">
    <property type="term" value="F:RNA polymerase II transcription regulatory region sequence-specific DNA binding"/>
    <property type="evidence" value="ECO:0007669"/>
    <property type="project" value="TreeGrafter"/>
</dbReference>
<protein>
    <submittedName>
        <fullName evidence="15 17">Lim homeobox 2/9 protein</fullName>
    </submittedName>
</protein>
<feature type="domain" description="LIM zinc-binding" evidence="13">
    <location>
        <begin position="119"/>
        <end position="181"/>
    </location>
</feature>
<dbReference type="Gene3D" id="2.10.110.10">
    <property type="entry name" value="Cysteine Rich Protein"/>
    <property type="match status" value="2"/>
</dbReference>
<dbReference type="AlphaFoldDB" id="B5M229"/>
<feature type="DNA-binding region" description="Homeobox" evidence="9">
    <location>
        <begin position="258"/>
        <end position="317"/>
    </location>
</feature>
<dbReference type="PROSITE" id="PS50023">
    <property type="entry name" value="LIM_DOMAIN_2"/>
    <property type="match status" value="2"/>
</dbReference>
<keyword evidence="5 10" id="KW-0440">LIM domain</keyword>
<keyword evidence="6 9" id="KW-0238">DNA-binding</keyword>
<name>B5M229_SACKO</name>
<dbReference type="GeneID" id="100303477"/>
<dbReference type="OrthoDB" id="9990008at2759"/>
<feature type="compositionally biased region" description="Polar residues" evidence="12">
    <location>
        <begin position="338"/>
        <end position="355"/>
    </location>
</feature>
<dbReference type="PROSITE" id="PS50071">
    <property type="entry name" value="HOMEOBOX_2"/>
    <property type="match status" value="1"/>
</dbReference>
<dbReference type="FunFam" id="1.10.10.60:FF:000027">
    <property type="entry name" value="LIM/homeobox protein Lhx9"/>
    <property type="match status" value="1"/>
</dbReference>
<dbReference type="FunFam" id="2.10.110.10:FF:000033">
    <property type="entry name" value="LIM/homeobox protein Lhx9 isoform X2"/>
    <property type="match status" value="1"/>
</dbReference>
<evidence type="ECO:0000256" key="2">
    <source>
        <dbReference type="ARBA" id="ARBA00022723"/>
    </source>
</evidence>
<evidence type="ECO:0000256" key="7">
    <source>
        <dbReference type="ARBA" id="ARBA00023155"/>
    </source>
</evidence>
<dbReference type="FunFam" id="2.10.110.10:FF:000039">
    <property type="entry name" value="LIM/homeobox protein Lhx9 isoform 2"/>
    <property type="match status" value="1"/>
</dbReference>
<evidence type="ECO:0000256" key="12">
    <source>
        <dbReference type="SAM" id="MobiDB-lite"/>
    </source>
</evidence>
<gene>
    <name evidence="15 17" type="primary">lhx2/9</name>
</gene>
<evidence type="ECO:0000256" key="1">
    <source>
        <dbReference type="ARBA" id="ARBA00004123"/>
    </source>
</evidence>
<dbReference type="InterPro" id="IPR009057">
    <property type="entry name" value="Homeodomain-like_sf"/>
</dbReference>
<dbReference type="PANTHER" id="PTHR24208:SF168">
    <property type="entry name" value="PROTEIN APTEROUS"/>
    <property type="match status" value="1"/>
</dbReference>
<dbReference type="GO" id="GO:0005634">
    <property type="term" value="C:nucleus"/>
    <property type="evidence" value="ECO:0007669"/>
    <property type="project" value="UniProtKB-SubCell"/>
</dbReference>
<keyword evidence="2 10" id="KW-0479">Metal-binding</keyword>
<evidence type="ECO:0000259" key="14">
    <source>
        <dbReference type="PROSITE" id="PS50071"/>
    </source>
</evidence>
<accession>B5M229</accession>
<evidence type="ECO:0000259" key="13">
    <source>
        <dbReference type="PROSITE" id="PS50023"/>
    </source>
</evidence>
<dbReference type="InterPro" id="IPR050453">
    <property type="entry name" value="LIM_Homeobox_TF"/>
</dbReference>
<feature type="region of interest" description="Disordered" evidence="12">
    <location>
        <begin position="315"/>
        <end position="402"/>
    </location>
</feature>
<dbReference type="KEGG" id="sko:100303477"/>
<dbReference type="InterPro" id="IPR001356">
    <property type="entry name" value="HD"/>
</dbReference>
<evidence type="ECO:0000313" key="15">
    <source>
        <dbReference type="EMBL" id="ACH68441.1"/>
    </source>
</evidence>
<evidence type="ECO:0000256" key="10">
    <source>
        <dbReference type="PROSITE-ProRule" id="PRU00125"/>
    </source>
</evidence>
<proteinExistence type="evidence at transcript level"/>
<evidence type="ECO:0000313" key="16">
    <source>
        <dbReference type="Proteomes" id="UP000694865"/>
    </source>
</evidence>
<keyword evidence="3" id="KW-0677">Repeat</keyword>
<evidence type="ECO:0000256" key="8">
    <source>
        <dbReference type="ARBA" id="ARBA00023242"/>
    </source>
</evidence>
<organism evidence="15">
    <name type="scientific">Saccoglossus kowalevskii</name>
    <name type="common">Acorn worm</name>
    <dbReference type="NCBI Taxonomy" id="10224"/>
    <lineage>
        <taxon>Eukaryota</taxon>
        <taxon>Metazoa</taxon>
        <taxon>Hemichordata</taxon>
        <taxon>Enteropneusta</taxon>
        <taxon>Harrimaniidae</taxon>
        <taxon>Saccoglossus</taxon>
    </lineage>
</organism>
<reference evidence="17" key="1">
    <citation type="journal article" date="2008" name="Biol. Bull.">
        <title>cDNA sequences for transcription factors and signaling proteins of the hemichordate Saccoglossus kowalevskii: efficacy of the expressed sequence tag (EST) approach for evolutionary and developmental studies of a new organism.</title>
        <authorList>
            <person name="Freeman R.M. Jr."/>
            <person name="Wu M."/>
            <person name="Cordonnier-Pratt M.M."/>
            <person name="Pratt L.H."/>
            <person name="Gruber C.E."/>
            <person name="Smith M."/>
            <person name="Lander E.S."/>
            <person name="Stange-Thomann N."/>
            <person name="Lowe C.J."/>
            <person name="Gerhart J."/>
            <person name="Kirschner M."/>
        </authorList>
    </citation>
    <scope>NUCLEOTIDE SEQUENCE</scope>
</reference>
<evidence type="ECO:0000256" key="3">
    <source>
        <dbReference type="ARBA" id="ARBA00022737"/>
    </source>
</evidence>
<dbReference type="InterPro" id="IPR001781">
    <property type="entry name" value="Znf_LIM"/>
</dbReference>
<evidence type="ECO:0000256" key="6">
    <source>
        <dbReference type="ARBA" id="ARBA00023125"/>
    </source>
</evidence>
<keyword evidence="8 9" id="KW-0539">Nucleus</keyword>
<reference evidence="17" key="3">
    <citation type="journal article" date="2010" name="Dev. Biol.">
        <title>Co-option of an anteroposterior head axis patterning system for proximodistal patterning of appendages in early bilaterian evolution.</title>
        <authorList>
            <person name="Lemons D."/>
            <person name="Fritzenwanker J.H."/>
            <person name="Gerhart J."/>
            <person name="Lowe C.J."/>
            <person name="McGinnis W."/>
        </authorList>
    </citation>
    <scope>NUCLEOTIDE SEQUENCE</scope>
</reference>
<dbReference type="Pfam" id="PF00412">
    <property type="entry name" value="LIM"/>
    <property type="match status" value="2"/>
</dbReference>
<dbReference type="SMART" id="SM00132">
    <property type="entry name" value="LIM"/>
    <property type="match status" value="2"/>
</dbReference>
<feature type="domain" description="Homeobox" evidence="14">
    <location>
        <begin position="256"/>
        <end position="316"/>
    </location>
</feature>
<dbReference type="PANTHER" id="PTHR24208">
    <property type="entry name" value="LIM/HOMEOBOX PROTEIN LHX"/>
    <property type="match status" value="1"/>
</dbReference>
<dbReference type="Gene3D" id="1.10.10.60">
    <property type="entry name" value="Homeodomain-like"/>
    <property type="match status" value="1"/>
</dbReference>
<reference evidence="17" key="4">
    <citation type="submission" date="2025-05" db="UniProtKB">
        <authorList>
            <consortium name="RefSeq"/>
        </authorList>
    </citation>
    <scope>IDENTIFICATION</scope>
</reference>
<dbReference type="CDD" id="cd00086">
    <property type="entry name" value="homeodomain"/>
    <property type="match status" value="1"/>
</dbReference>
<dbReference type="RefSeq" id="NP_001158443.1">
    <property type="nucleotide sequence ID" value="NM_001164971.1"/>
</dbReference>
<evidence type="ECO:0000256" key="9">
    <source>
        <dbReference type="PROSITE-ProRule" id="PRU00108"/>
    </source>
</evidence>
<keyword evidence="4 10" id="KW-0862">Zinc</keyword>
<comment type="subcellular location">
    <subcellularLocation>
        <location evidence="1 9 11">Nucleus</location>
    </subcellularLocation>
</comment>
<feature type="compositionally biased region" description="Low complexity" evidence="12">
    <location>
        <begin position="325"/>
        <end position="337"/>
    </location>
</feature>
<feature type="domain" description="LIM zinc-binding" evidence="13">
    <location>
        <begin position="57"/>
        <end position="118"/>
    </location>
</feature>
<dbReference type="SUPFAM" id="SSF57716">
    <property type="entry name" value="Glucocorticoid receptor-like (DNA-binding domain)"/>
    <property type="match status" value="2"/>
</dbReference>
<dbReference type="PROSITE" id="PS00478">
    <property type="entry name" value="LIM_DOMAIN_1"/>
    <property type="match status" value="1"/>
</dbReference>
<keyword evidence="7 9" id="KW-0371">Homeobox</keyword>
<evidence type="ECO:0000256" key="4">
    <source>
        <dbReference type="ARBA" id="ARBA00022833"/>
    </source>
</evidence>
<dbReference type="CDD" id="cd09369">
    <property type="entry name" value="LIM1_Lhx2_Lhx9"/>
    <property type="match status" value="1"/>
</dbReference>
<dbReference type="SMART" id="SM00389">
    <property type="entry name" value="HOX"/>
    <property type="match status" value="1"/>
</dbReference>
<evidence type="ECO:0000256" key="11">
    <source>
        <dbReference type="RuleBase" id="RU000682"/>
    </source>
</evidence>
<dbReference type="GO" id="GO:0000981">
    <property type="term" value="F:DNA-binding transcription factor activity, RNA polymerase II-specific"/>
    <property type="evidence" value="ECO:0007669"/>
    <property type="project" value="TreeGrafter"/>
</dbReference>
<dbReference type="GO" id="GO:0046872">
    <property type="term" value="F:metal ion binding"/>
    <property type="evidence" value="ECO:0007669"/>
    <property type="project" value="UniProtKB-KW"/>
</dbReference>
<dbReference type="Pfam" id="PF00046">
    <property type="entry name" value="Homeodomain"/>
    <property type="match status" value="1"/>
</dbReference>
<reference evidence="15" key="2">
    <citation type="submission" date="2008-07" db="EMBL/GenBank/DDBJ databases">
        <title>cDNA Sequences for Transcription Factors and Signaling Proteins of the Hemichordate Saccoglossus kowalevskii: Efficacy of the Expressed Sequence Tag (EST) Approach for Evolutionary and Developmental Studies of a New Organism.</title>
        <authorList>
            <person name="Freeman R.M.Jr."/>
            <person name="Wu M."/>
            <person name="Cordonnier-Pratt M.-M."/>
            <person name="Pratt L.H."/>
            <person name="Gruber C.E."/>
            <person name="Smith M."/>
            <person name="Lander E.S."/>
            <person name="Stange-Thomann N."/>
            <person name="Lowe C.J."/>
            <person name="Gehart J."/>
            <person name="Kirschner M."/>
        </authorList>
    </citation>
    <scope>NUCLEOTIDE SEQUENCE</scope>
</reference>
<evidence type="ECO:0000313" key="17">
    <source>
        <dbReference type="RefSeq" id="NP_001158443.1"/>
    </source>
</evidence>
<dbReference type="SUPFAM" id="SSF46689">
    <property type="entry name" value="Homeodomain-like"/>
    <property type="match status" value="1"/>
</dbReference>
<feature type="compositionally biased region" description="Polar residues" evidence="12">
    <location>
        <begin position="391"/>
        <end position="402"/>
    </location>
</feature>
<dbReference type="EMBL" id="EU931659">
    <property type="protein sequence ID" value="ACH68441.1"/>
    <property type="molecule type" value="mRNA"/>
</dbReference>
<sequence>MGIMEIGRYSPKDERDILLSTVDVHKTSVKVLDGNHDAGQLEIERTMPVINRENKPCICAGCGGRILDRYYLLAVDKQWHMQCLKCCECKLRLDSELTCFAKDGSIYCKDDYYRRFSVKRCARCHLGISASEMVMRARDLVYHLSCFTCATCNKALATGDHFGMKDAMVYCRSHYEAMLHTEHVMGLSPYHHQPSPMPGASPTQHTPYYNGVGAVQKGRPRKRKSPNLENDYHTQGYPHNDSENHQDLNSDQYTQQRTKRMRTSFKHHQLRTMKSYFALNHNPDAKDLKQLAQKTGLTKRVLHVWFQNARAKYRRSLSKGKDGDGNNNNTINDSGTTLTDLSASTPGTGSMSDLTAATPPGLQTPPPGSMDMEMEMEMDMESEHLQDHDQTPNISEMFNTEL</sequence>